<evidence type="ECO:0000313" key="10">
    <source>
        <dbReference type="Proteomes" id="UP000681967"/>
    </source>
</evidence>
<dbReference type="InterPro" id="IPR001609">
    <property type="entry name" value="Myosin_head_motor_dom-like"/>
</dbReference>
<sequence length="42" mass="4690">AIGNAKTIRNDNSSRFGKYIEIGFLKNHICGASMKTYLLEKS</sequence>
<evidence type="ECO:0000256" key="4">
    <source>
        <dbReference type="ARBA" id="ARBA00023175"/>
    </source>
</evidence>
<dbReference type="Gene3D" id="3.40.850.10">
    <property type="entry name" value="Kinesin motor domain"/>
    <property type="match status" value="1"/>
</dbReference>
<dbReference type="EMBL" id="CAJOBH010103604">
    <property type="protein sequence ID" value="CAF4625649.1"/>
    <property type="molecule type" value="Genomic_DNA"/>
</dbReference>
<dbReference type="AlphaFoldDB" id="A0A8S2ZCM2"/>
<dbReference type="PANTHER" id="PTHR13140">
    <property type="entry name" value="MYOSIN"/>
    <property type="match status" value="1"/>
</dbReference>
<keyword evidence="2" id="KW-0067">ATP-binding</keyword>
<feature type="non-terminal residue" evidence="9">
    <location>
        <position position="1"/>
    </location>
</feature>
<evidence type="ECO:0000256" key="2">
    <source>
        <dbReference type="ARBA" id="ARBA00022840"/>
    </source>
</evidence>
<dbReference type="Proteomes" id="UP000681720">
    <property type="component" value="Unassembled WGS sequence"/>
</dbReference>
<dbReference type="GO" id="GO:0016459">
    <property type="term" value="C:myosin complex"/>
    <property type="evidence" value="ECO:0007669"/>
    <property type="project" value="UniProtKB-KW"/>
</dbReference>
<dbReference type="GO" id="GO:0016020">
    <property type="term" value="C:membrane"/>
    <property type="evidence" value="ECO:0007669"/>
    <property type="project" value="TreeGrafter"/>
</dbReference>
<dbReference type="Proteomes" id="UP000681967">
    <property type="component" value="Unassembled WGS sequence"/>
</dbReference>
<dbReference type="PANTHER" id="PTHR13140:SF706">
    <property type="entry name" value="DILUTE CLASS UNCONVENTIONAL MYOSIN, ISOFORM C"/>
    <property type="match status" value="1"/>
</dbReference>
<comment type="caution">
    <text evidence="9">The sequence shown here is derived from an EMBL/GenBank/DDBJ whole genome shotgun (WGS) entry which is preliminary data.</text>
</comment>
<dbReference type="InterPro" id="IPR027417">
    <property type="entry name" value="P-loop_NTPase"/>
</dbReference>
<evidence type="ECO:0000256" key="5">
    <source>
        <dbReference type="ARBA" id="ARBA00023203"/>
    </source>
</evidence>
<keyword evidence="3 6" id="KW-0518">Myosin</keyword>
<dbReference type="InterPro" id="IPR036961">
    <property type="entry name" value="Kinesin_motor_dom_sf"/>
</dbReference>
<evidence type="ECO:0000256" key="6">
    <source>
        <dbReference type="PROSITE-ProRule" id="PRU00782"/>
    </source>
</evidence>
<name>A0A8S2ZCM2_9BILA</name>
<evidence type="ECO:0000259" key="7">
    <source>
        <dbReference type="PROSITE" id="PS51456"/>
    </source>
</evidence>
<evidence type="ECO:0000256" key="1">
    <source>
        <dbReference type="ARBA" id="ARBA00022741"/>
    </source>
</evidence>
<dbReference type="GO" id="GO:0000146">
    <property type="term" value="F:microfilament motor activity"/>
    <property type="evidence" value="ECO:0007669"/>
    <property type="project" value="TreeGrafter"/>
</dbReference>
<feature type="domain" description="Myosin motor" evidence="7">
    <location>
        <begin position="1"/>
        <end position="42"/>
    </location>
</feature>
<organism evidence="9 10">
    <name type="scientific">Rotaria magnacalcarata</name>
    <dbReference type="NCBI Taxonomy" id="392030"/>
    <lineage>
        <taxon>Eukaryota</taxon>
        <taxon>Metazoa</taxon>
        <taxon>Spiralia</taxon>
        <taxon>Gnathifera</taxon>
        <taxon>Rotifera</taxon>
        <taxon>Eurotatoria</taxon>
        <taxon>Bdelloidea</taxon>
        <taxon>Philodinida</taxon>
        <taxon>Philodinidae</taxon>
        <taxon>Rotaria</taxon>
    </lineage>
</organism>
<dbReference type="GO" id="GO:0005737">
    <property type="term" value="C:cytoplasm"/>
    <property type="evidence" value="ECO:0007669"/>
    <property type="project" value="TreeGrafter"/>
</dbReference>
<keyword evidence="1" id="KW-0547">Nucleotide-binding</keyword>
<keyword evidence="4" id="KW-0505">Motor protein</keyword>
<reference evidence="9" key="1">
    <citation type="submission" date="2021-02" db="EMBL/GenBank/DDBJ databases">
        <authorList>
            <person name="Nowell W R."/>
        </authorList>
    </citation>
    <scope>NUCLEOTIDE SEQUENCE</scope>
</reference>
<proteinExistence type="inferred from homology"/>
<dbReference type="EMBL" id="CAJOBJ010094158">
    <property type="protein sequence ID" value="CAF4556707.1"/>
    <property type="molecule type" value="Genomic_DNA"/>
</dbReference>
<dbReference type="GO" id="GO:0005524">
    <property type="term" value="F:ATP binding"/>
    <property type="evidence" value="ECO:0007669"/>
    <property type="project" value="UniProtKB-KW"/>
</dbReference>
<evidence type="ECO:0000313" key="8">
    <source>
        <dbReference type="EMBL" id="CAF4556707.1"/>
    </source>
</evidence>
<dbReference type="Pfam" id="PF00063">
    <property type="entry name" value="Myosin_head"/>
    <property type="match status" value="1"/>
</dbReference>
<comment type="caution">
    <text evidence="6">Lacks conserved residue(s) required for the propagation of feature annotation.</text>
</comment>
<comment type="similarity">
    <text evidence="6">Belongs to the TRAFAC class myosin-kinesin ATPase superfamily. Myosin family.</text>
</comment>
<dbReference type="SUPFAM" id="SSF52540">
    <property type="entry name" value="P-loop containing nucleoside triphosphate hydrolases"/>
    <property type="match status" value="1"/>
</dbReference>
<accession>A0A8S2ZCM2</accession>
<dbReference type="PROSITE" id="PS51456">
    <property type="entry name" value="MYOSIN_MOTOR"/>
    <property type="match status" value="1"/>
</dbReference>
<gene>
    <name evidence="9" type="ORF">BYL167_LOCUS41153</name>
    <name evidence="8" type="ORF">GIL414_LOCUS37073</name>
</gene>
<dbReference type="GO" id="GO:0007015">
    <property type="term" value="P:actin filament organization"/>
    <property type="evidence" value="ECO:0007669"/>
    <property type="project" value="TreeGrafter"/>
</dbReference>
<evidence type="ECO:0000256" key="3">
    <source>
        <dbReference type="ARBA" id="ARBA00023123"/>
    </source>
</evidence>
<feature type="non-terminal residue" evidence="9">
    <location>
        <position position="42"/>
    </location>
</feature>
<evidence type="ECO:0000313" key="9">
    <source>
        <dbReference type="EMBL" id="CAF4625649.1"/>
    </source>
</evidence>
<protein>
    <recommendedName>
        <fullName evidence="7">Myosin motor domain-containing protein</fullName>
    </recommendedName>
</protein>
<keyword evidence="5 6" id="KW-0009">Actin-binding</keyword>
<dbReference type="GO" id="GO:0051015">
    <property type="term" value="F:actin filament binding"/>
    <property type="evidence" value="ECO:0007669"/>
    <property type="project" value="TreeGrafter"/>
</dbReference>